<proteinExistence type="predicted"/>
<dbReference type="PROSITE" id="PS51375">
    <property type="entry name" value="PPR"/>
    <property type="match status" value="3"/>
</dbReference>
<sequence>MASMHASRELMQALASVEQPEAALDLLQKFTDSRADLNEYHISAAFKACAGTWDAAMQVWGLMAGVSANVICFNSAMHAFERTGKWEFAVCILSQMFASFAVPDVVSFNTAISACAKSRAWAAALGLFRQVFRQKLEADQITFNSVLAARDDWGASLQLLEQMGHSKVARDGISFNTALVGPWQWALSLQRAARTSSLRLDVISYASALGRFEDGSQWWMSAALLTSMLQESTSPGRVCCLSAIGAISDQWPMALGLLSVQTTSCDSHLCSAAIGAVAQRWRRALQAMDAWAALDPGSACRNAAVGACEKASRWHHALCLAEGLESVVALGSVLSSLEKAAEWTLALALHEGSVCNVITNSAVISACSRGQQWQLALHVLLNFHSSSLVPDAISYNSTLSACERAGKWQMALLLLQHMEGQLRSDVVSWSSVVSAMENSGEWQRALDLLAAMVSRAVLPNHLTLNAAISACEKGSQWQLSLELLYSMGARDLEPSAVSYNAAILATSRARRWQILGRSLEADHLGALRGVAALQPGGASLATS</sequence>
<evidence type="ECO:0000313" key="4">
    <source>
        <dbReference type="Proteomes" id="UP001178507"/>
    </source>
</evidence>
<dbReference type="PANTHER" id="PTHR47447:SF17">
    <property type="entry name" value="OS12G0638900 PROTEIN"/>
    <property type="match status" value="1"/>
</dbReference>
<evidence type="ECO:0000256" key="2">
    <source>
        <dbReference type="PROSITE-ProRule" id="PRU00708"/>
    </source>
</evidence>
<organism evidence="3 4">
    <name type="scientific">Effrenium voratum</name>
    <dbReference type="NCBI Taxonomy" id="2562239"/>
    <lineage>
        <taxon>Eukaryota</taxon>
        <taxon>Sar</taxon>
        <taxon>Alveolata</taxon>
        <taxon>Dinophyceae</taxon>
        <taxon>Suessiales</taxon>
        <taxon>Symbiodiniaceae</taxon>
        <taxon>Effrenium</taxon>
    </lineage>
</organism>
<dbReference type="PANTHER" id="PTHR47447">
    <property type="entry name" value="OS03G0856100 PROTEIN"/>
    <property type="match status" value="1"/>
</dbReference>
<keyword evidence="1" id="KW-0677">Repeat</keyword>
<keyword evidence="4" id="KW-1185">Reference proteome</keyword>
<dbReference type="EMBL" id="CAUJNA010003721">
    <property type="protein sequence ID" value="CAJ1408460.1"/>
    <property type="molecule type" value="Genomic_DNA"/>
</dbReference>
<comment type="caution">
    <text evidence="3">The sequence shown here is derived from an EMBL/GenBank/DDBJ whole genome shotgun (WGS) entry which is preliminary data.</text>
</comment>
<dbReference type="Proteomes" id="UP001178507">
    <property type="component" value="Unassembled WGS sequence"/>
</dbReference>
<feature type="repeat" description="PPR" evidence="2">
    <location>
        <begin position="425"/>
        <end position="459"/>
    </location>
</feature>
<dbReference type="Gene3D" id="1.25.40.10">
    <property type="entry name" value="Tetratricopeptide repeat domain"/>
    <property type="match status" value="4"/>
</dbReference>
<name>A0AA36JLJ9_9DINO</name>
<feature type="repeat" description="PPR" evidence="2">
    <location>
        <begin position="104"/>
        <end position="138"/>
    </location>
</feature>
<feature type="repeat" description="PPR" evidence="2">
    <location>
        <begin position="391"/>
        <end position="421"/>
    </location>
</feature>
<accession>A0AA36JLJ9</accession>
<evidence type="ECO:0008006" key="5">
    <source>
        <dbReference type="Google" id="ProtNLM"/>
    </source>
</evidence>
<evidence type="ECO:0000313" key="3">
    <source>
        <dbReference type="EMBL" id="CAJ1408460.1"/>
    </source>
</evidence>
<reference evidence="3" key="1">
    <citation type="submission" date="2023-08" db="EMBL/GenBank/DDBJ databases">
        <authorList>
            <person name="Chen Y."/>
            <person name="Shah S."/>
            <person name="Dougan E. K."/>
            <person name="Thang M."/>
            <person name="Chan C."/>
        </authorList>
    </citation>
    <scope>NUCLEOTIDE SEQUENCE</scope>
</reference>
<dbReference type="InterPro" id="IPR002885">
    <property type="entry name" value="PPR_rpt"/>
</dbReference>
<gene>
    <name evidence="3" type="ORF">EVOR1521_LOCUS29866</name>
</gene>
<protein>
    <recommendedName>
        <fullName evidence="5">Pentatricopeptide repeat-containing protein, chloroplastic</fullName>
    </recommendedName>
</protein>
<dbReference type="Pfam" id="PF01535">
    <property type="entry name" value="PPR"/>
    <property type="match status" value="2"/>
</dbReference>
<evidence type="ECO:0000256" key="1">
    <source>
        <dbReference type="ARBA" id="ARBA00022737"/>
    </source>
</evidence>
<dbReference type="AlphaFoldDB" id="A0AA36JLJ9"/>
<dbReference type="InterPro" id="IPR011990">
    <property type="entry name" value="TPR-like_helical_dom_sf"/>
</dbReference>
<dbReference type="Pfam" id="PF13812">
    <property type="entry name" value="PPR_3"/>
    <property type="match status" value="1"/>
</dbReference>